<dbReference type="Gene3D" id="2.40.50.870">
    <property type="entry name" value="Protein of unknown function (DUF3299)"/>
    <property type="match status" value="1"/>
</dbReference>
<organism evidence="3 4">
    <name type="scientific">Mariniblastus fucicola</name>
    <dbReference type="NCBI Taxonomy" id="980251"/>
    <lineage>
        <taxon>Bacteria</taxon>
        <taxon>Pseudomonadati</taxon>
        <taxon>Planctomycetota</taxon>
        <taxon>Planctomycetia</taxon>
        <taxon>Pirellulales</taxon>
        <taxon>Pirellulaceae</taxon>
        <taxon>Mariniblastus</taxon>
    </lineage>
</organism>
<feature type="compositionally biased region" description="Polar residues" evidence="1">
    <location>
        <begin position="69"/>
        <end position="80"/>
    </location>
</feature>
<feature type="region of interest" description="Disordered" evidence="1">
    <location>
        <begin position="49"/>
        <end position="128"/>
    </location>
</feature>
<dbReference type="Proteomes" id="UP000322214">
    <property type="component" value="Chromosome"/>
</dbReference>
<evidence type="ECO:0000256" key="1">
    <source>
        <dbReference type="SAM" id="MobiDB-lite"/>
    </source>
</evidence>
<reference evidence="3 4" key="1">
    <citation type="submission" date="2019-08" db="EMBL/GenBank/DDBJ databases">
        <title>Deep-cultivation of Planctomycetes and their phenomic and genomic characterization uncovers novel biology.</title>
        <authorList>
            <person name="Wiegand S."/>
            <person name="Jogler M."/>
            <person name="Boedeker C."/>
            <person name="Pinto D."/>
            <person name="Vollmers J."/>
            <person name="Rivas-Marin E."/>
            <person name="Kohn T."/>
            <person name="Peeters S.H."/>
            <person name="Heuer A."/>
            <person name="Rast P."/>
            <person name="Oberbeckmann S."/>
            <person name="Bunk B."/>
            <person name="Jeske O."/>
            <person name="Meyerdierks A."/>
            <person name="Storesund J.E."/>
            <person name="Kallscheuer N."/>
            <person name="Luecker S."/>
            <person name="Lage O.M."/>
            <person name="Pohl T."/>
            <person name="Merkel B.J."/>
            <person name="Hornburger P."/>
            <person name="Mueller R.-W."/>
            <person name="Bruemmer F."/>
            <person name="Labrenz M."/>
            <person name="Spormann A.M."/>
            <person name="Op den Camp H."/>
            <person name="Overmann J."/>
            <person name="Amann R."/>
            <person name="Jetten M.S.M."/>
            <person name="Mascher T."/>
            <person name="Medema M.H."/>
            <person name="Devos D.P."/>
            <person name="Kaster A.-K."/>
            <person name="Ovreas L."/>
            <person name="Rohde M."/>
            <person name="Galperin M.Y."/>
            <person name="Jogler C."/>
        </authorList>
    </citation>
    <scope>NUCLEOTIDE SEQUENCE [LARGE SCALE GENOMIC DNA]</scope>
    <source>
        <strain evidence="3 4">FC18</strain>
    </source>
</reference>
<protein>
    <recommendedName>
        <fullName evidence="5">DUF3299 domain-containing protein</fullName>
    </recommendedName>
</protein>
<keyword evidence="4" id="KW-1185">Reference proteome</keyword>
<dbReference type="AlphaFoldDB" id="A0A5B9PNZ1"/>
<evidence type="ECO:0008006" key="5">
    <source>
        <dbReference type="Google" id="ProtNLM"/>
    </source>
</evidence>
<keyword evidence="2" id="KW-0472">Membrane</keyword>
<dbReference type="KEGG" id="mff:MFFC18_38780"/>
<gene>
    <name evidence="3" type="ORF">MFFC18_38780</name>
</gene>
<feature type="compositionally biased region" description="Basic and acidic residues" evidence="1">
    <location>
        <begin position="115"/>
        <end position="128"/>
    </location>
</feature>
<feature type="compositionally biased region" description="Acidic residues" evidence="1">
    <location>
        <begin position="98"/>
        <end position="107"/>
    </location>
</feature>
<accession>A0A5B9PNZ1</accession>
<evidence type="ECO:0000313" key="3">
    <source>
        <dbReference type="EMBL" id="QEG23973.1"/>
    </source>
</evidence>
<sequence length="270" mass="29963">MKSKQITSDSERARMISLHHCVAAAKALFAALSIVCGLMLAGCEPTIDHPESSDADEVTQESTDETMADANTESANSQPAIENKSDVSKPDVNKLDDSELTDADLADAADQVADSEEKSGRLKRGDMPEEWIEPQRERVVPIDTSGDKLDLTFDDLKFDIEVGEPFERSLLSEEVKAFDGKQITLSGYMRPSFKASGLKGFIFVRDDKECCFGPQAAIYDCVRVYMKKGTDTDYIVRPFKVRGDFYFKEKEGPDGAIWSIFNMKNASIVR</sequence>
<evidence type="ECO:0000313" key="4">
    <source>
        <dbReference type="Proteomes" id="UP000322214"/>
    </source>
</evidence>
<feature type="compositionally biased region" description="Basic and acidic residues" evidence="1">
    <location>
        <begin position="83"/>
        <end position="97"/>
    </location>
</feature>
<keyword evidence="2" id="KW-1133">Transmembrane helix</keyword>
<keyword evidence="2" id="KW-0812">Transmembrane</keyword>
<proteinExistence type="predicted"/>
<dbReference type="STRING" id="980251.GCA_001642875_04223"/>
<name>A0A5B9PNZ1_9BACT</name>
<dbReference type="EMBL" id="CP042912">
    <property type="protein sequence ID" value="QEG23973.1"/>
    <property type="molecule type" value="Genomic_DNA"/>
</dbReference>
<evidence type="ECO:0000256" key="2">
    <source>
        <dbReference type="SAM" id="Phobius"/>
    </source>
</evidence>
<dbReference type="OrthoDB" id="267771at2"/>
<feature type="compositionally biased region" description="Acidic residues" evidence="1">
    <location>
        <begin position="53"/>
        <end position="67"/>
    </location>
</feature>
<dbReference type="RefSeq" id="WP_075082465.1">
    <property type="nucleotide sequence ID" value="NZ_CP042912.1"/>
</dbReference>
<feature type="transmembrane region" description="Helical" evidence="2">
    <location>
        <begin position="21"/>
        <end position="42"/>
    </location>
</feature>